<proteinExistence type="predicted"/>
<name>A0A0F9BQU8_9ZZZZ</name>
<dbReference type="Gene3D" id="3.40.630.30">
    <property type="match status" value="1"/>
</dbReference>
<evidence type="ECO:0000259" key="1">
    <source>
        <dbReference type="PROSITE" id="PS51186"/>
    </source>
</evidence>
<dbReference type="InterPro" id="IPR000182">
    <property type="entry name" value="GNAT_dom"/>
</dbReference>
<dbReference type="CDD" id="cd04301">
    <property type="entry name" value="NAT_SF"/>
    <property type="match status" value="1"/>
</dbReference>
<accession>A0A0F9BQU8</accession>
<dbReference type="SUPFAM" id="SSF55729">
    <property type="entry name" value="Acyl-CoA N-acyltransferases (Nat)"/>
    <property type="match status" value="1"/>
</dbReference>
<dbReference type="AlphaFoldDB" id="A0A0F9BQU8"/>
<dbReference type="PROSITE" id="PS51186">
    <property type="entry name" value="GNAT"/>
    <property type="match status" value="1"/>
</dbReference>
<dbReference type="Pfam" id="PF00583">
    <property type="entry name" value="Acetyltransf_1"/>
    <property type="match status" value="1"/>
</dbReference>
<sequence length="183" mass="21573">MSEYYEPKNLEDKLTKRGYQKYALTTALGLEIDKIPLTRTNSEVGFFFYDSRVEEFSHFLEKFSKRTKAKQIIINEITQRIIIPKKCFLVANLHEEIIGTLMGVLNSQGFLYIGDVLVHPQFRRQNIATSMLNKLVVDWGLSNKTKYVWLQIEKDNYKAQNLYQKLGMKIIYSYYYMKKSPSK</sequence>
<evidence type="ECO:0000313" key="2">
    <source>
        <dbReference type="EMBL" id="KKL24250.1"/>
    </source>
</evidence>
<reference evidence="2" key="1">
    <citation type="journal article" date="2015" name="Nature">
        <title>Complex archaea that bridge the gap between prokaryotes and eukaryotes.</title>
        <authorList>
            <person name="Spang A."/>
            <person name="Saw J.H."/>
            <person name="Jorgensen S.L."/>
            <person name="Zaremba-Niedzwiedzka K."/>
            <person name="Martijn J."/>
            <person name="Lind A.E."/>
            <person name="van Eijk R."/>
            <person name="Schleper C."/>
            <person name="Guy L."/>
            <person name="Ettema T.J."/>
        </authorList>
    </citation>
    <scope>NUCLEOTIDE SEQUENCE</scope>
</reference>
<dbReference type="GO" id="GO:0016747">
    <property type="term" value="F:acyltransferase activity, transferring groups other than amino-acyl groups"/>
    <property type="evidence" value="ECO:0007669"/>
    <property type="project" value="InterPro"/>
</dbReference>
<protein>
    <recommendedName>
        <fullName evidence="1">N-acetyltransferase domain-containing protein</fullName>
    </recommendedName>
</protein>
<dbReference type="InterPro" id="IPR016181">
    <property type="entry name" value="Acyl_CoA_acyltransferase"/>
</dbReference>
<comment type="caution">
    <text evidence="2">The sequence shown here is derived from an EMBL/GenBank/DDBJ whole genome shotgun (WGS) entry which is preliminary data.</text>
</comment>
<dbReference type="EMBL" id="LAZR01036665">
    <property type="protein sequence ID" value="KKL24250.1"/>
    <property type="molecule type" value="Genomic_DNA"/>
</dbReference>
<organism evidence="2">
    <name type="scientific">marine sediment metagenome</name>
    <dbReference type="NCBI Taxonomy" id="412755"/>
    <lineage>
        <taxon>unclassified sequences</taxon>
        <taxon>metagenomes</taxon>
        <taxon>ecological metagenomes</taxon>
    </lineage>
</organism>
<gene>
    <name evidence="2" type="ORF">LCGC14_2417200</name>
</gene>
<feature type="domain" description="N-acetyltransferase" evidence="1">
    <location>
        <begin position="46"/>
        <end position="182"/>
    </location>
</feature>